<dbReference type="PANTHER" id="PTHR46696:SF1">
    <property type="entry name" value="CYTOCHROME P450 YJIB-RELATED"/>
    <property type="match status" value="1"/>
</dbReference>
<reference evidence="8 9" key="1">
    <citation type="journal article" date="2016" name="Front. Microbiol.">
        <title>Comparative Genomics Analysis of Streptomyces Species Reveals Their Adaptation to the Marine Environment and Their Diversity at the Genomic Level.</title>
        <authorList>
            <person name="Tian X."/>
            <person name="Zhang Z."/>
            <person name="Yang T."/>
            <person name="Chen M."/>
            <person name="Li J."/>
            <person name="Chen F."/>
            <person name="Yang J."/>
            <person name="Li W."/>
            <person name="Zhang B."/>
            <person name="Zhang Z."/>
            <person name="Wu J."/>
            <person name="Zhang C."/>
            <person name="Long L."/>
            <person name="Xiao J."/>
        </authorList>
    </citation>
    <scope>NUCLEOTIDE SEQUENCE [LARGE SCALE GENOMIC DNA]</scope>
    <source>
        <strain evidence="8 9">SCSIO 10429</strain>
    </source>
</reference>
<organism evidence="8 9">
    <name type="scientific">Streptomyces nanshensis</name>
    <dbReference type="NCBI Taxonomy" id="518642"/>
    <lineage>
        <taxon>Bacteria</taxon>
        <taxon>Bacillati</taxon>
        <taxon>Actinomycetota</taxon>
        <taxon>Actinomycetes</taxon>
        <taxon>Kitasatosporales</taxon>
        <taxon>Streptomycetaceae</taxon>
        <taxon>Streptomyces</taxon>
    </lineage>
</organism>
<evidence type="ECO:0000256" key="1">
    <source>
        <dbReference type="ARBA" id="ARBA00010617"/>
    </source>
</evidence>
<evidence type="ECO:0000256" key="7">
    <source>
        <dbReference type="RuleBase" id="RU000461"/>
    </source>
</evidence>
<dbReference type="PROSITE" id="PS00086">
    <property type="entry name" value="CYTOCHROME_P450"/>
    <property type="match status" value="1"/>
</dbReference>
<dbReference type="CDD" id="cd11031">
    <property type="entry name" value="Cyp158A-like"/>
    <property type="match status" value="1"/>
</dbReference>
<dbReference type="InterPro" id="IPR017972">
    <property type="entry name" value="Cyt_P450_CS"/>
</dbReference>
<protein>
    <recommendedName>
        <fullName evidence="10">Cytochrome</fullName>
    </recommendedName>
</protein>
<comment type="similarity">
    <text evidence="1 7">Belongs to the cytochrome P450 family.</text>
</comment>
<dbReference type="RefSeq" id="WP_070019538.1">
    <property type="nucleotide sequence ID" value="NZ_LJGW01000419.1"/>
</dbReference>
<dbReference type="Pfam" id="PF00067">
    <property type="entry name" value="p450"/>
    <property type="match status" value="1"/>
</dbReference>
<dbReference type="GO" id="GO:0004497">
    <property type="term" value="F:monooxygenase activity"/>
    <property type="evidence" value="ECO:0007669"/>
    <property type="project" value="UniProtKB-KW"/>
</dbReference>
<dbReference type="SUPFAM" id="SSF48264">
    <property type="entry name" value="Cytochrome P450"/>
    <property type="match status" value="1"/>
</dbReference>
<name>A0A1E7KX73_9ACTN</name>
<dbReference type="Gene3D" id="1.10.630.10">
    <property type="entry name" value="Cytochrome P450"/>
    <property type="match status" value="1"/>
</dbReference>
<dbReference type="Proteomes" id="UP000176005">
    <property type="component" value="Unassembled WGS sequence"/>
</dbReference>
<dbReference type="AlphaFoldDB" id="A0A1E7KX73"/>
<evidence type="ECO:0000256" key="2">
    <source>
        <dbReference type="ARBA" id="ARBA00022617"/>
    </source>
</evidence>
<keyword evidence="5 7" id="KW-0408">Iron</keyword>
<gene>
    <name evidence="8" type="ORF">AN218_26220</name>
</gene>
<evidence type="ECO:0000256" key="3">
    <source>
        <dbReference type="ARBA" id="ARBA00022723"/>
    </source>
</evidence>
<keyword evidence="4 7" id="KW-0560">Oxidoreductase</keyword>
<dbReference type="PANTHER" id="PTHR46696">
    <property type="entry name" value="P450, PUTATIVE (EUROFUNG)-RELATED"/>
    <property type="match status" value="1"/>
</dbReference>
<dbReference type="InterPro" id="IPR001128">
    <property type="entry name" value="Cyt_P450"/>
</dbReference>
<keyword evidence="3 7" id="KW-0479">Metal-binding</keyword>
<evidence type="ECO:0000313" key="8">
    <source>
        <dbReference type="EMBL" id="OEV08501.1"/>
    </source>
</evidence>
<dbReference type="PRINTS" id="PR00385">
    <property type="entry name" value="P450"/>
</dbReference>
<evidence type="ECO:0000256" key="4">
    <source>
        <dbReference type="ARBA" id="ARBA00023002"/>
    </source>
</evidence>
<evidence type="ECO:0000313" key="9">
    <source>
        <dbReference type="Proteomes" id="UP000176005"/>
    </source>
</evidence>
<evidence type="ECO:0000256" key="6">
    <source>
        <dbReference type="ARBA" id="ARBA00023033"/>
    </source>
</evidence>
<accession>A0A1E7KX73</accession>
<proteinExistence type="inferred from homology"/>
<dbReference type="GO" id="GO:0016705">
    <property type="term" value="F:oxidoreductase activity, acting on paired donors, with incorporation or reduction of molecular oxygen"/>
    <property type="evidence" value="ECO:0007669"/>
    <property type="project" value="InterPro"/>
</dbReference>
<dbReference type="GO" id="GO:0020037">
    <property type="term" value="F:heme binding"/>
    <property type="evidence" value="ECO:0007669"/>
    <property type="project" value="InterPro"/>
</dbReference>
<comment type="caution">
    <text evidence="8">The sequence shown here is derived from an EMBL/GenBank/DDBJ whole genome shotgun (WGS) entry which is preliminary data.</text>
</comment>
<dbReference type="PRINTS" id="PR00359">
    <property type="entry name" value="BP450"/>
</dbReference>
<keyword evidence="2 7" id="KW-0349">Heme</keyword>
<dbReference type="PATRIC" id="fig|518642.10.peg.6182"/>
<keyword evidence="9" id="KW-1185">Reference proteome</keyword>
<evidence type="ECO:0000256" key="5">
    <source>
        <dbReference type="ARBA" id="ARBA00023004"/>
    </source>
</evidence>
<dbReference type="EMBL" id="LJGW01000419">
    <property type="protein sequence ID" value="OEV08501.1"/>
    <property type="molecule type" value="Genomic_DNA"/>
</dbReference>
<dbReference type="GO" id="GO:0005506">
    <property type="term" value="F:iron ion binding"/>
    <property type="evidence" value="ECO:0007669"/>
    <property type="project" value="InterPro"/>
</dbReference>
<sequence>MTRPHAPQAPAYPFRACPELHVEPEYARLRREEPITRVTLPYGGEAWLVTRYDDVRFVLSDSRFSRADSIRPGAPRFFEQPVADGLGYLDPPEHTAVRRLLNRAFTARRVQAFRPRVQQIAEALLESPECSTPPVDLATAYAQPLAGRVVCEFVGVPYEDSEKFAPFFDAVVSTTAFTPDQIQAAVVGVQRYFTDLVAAERRDPSDTFFGELVRQNGQEGTLDDETLGNLGFGVVIAGYETTSSQLCNFTYLLLTRPERLRALQAEPDRIPDAVEELLRYVPMLSYGGNPVRATQDVTVAGRLVRAGETVVPSNNAANRDEQVFAGPDELDLTRRPNAHLAFHHGPHFCLGSQLARAELQIGLRTLLERRPSLALDVPPEQVAWKQGSVLRAPAALPVRW</sequence>
<evidence type="ECO:0008006" key="10">
    <source>
        <dbReference type="Google" id="ProtNLM"/>
    </source>
</evidence>
<dbReference type="FunFam" id="1.10.630.10:FF:000018">
    <property type="entry name" value="Cytochrome P450 monooxygenase"/>
    <property type="match status" value="1"/>
</dbReference>
<dbReference type="InterPro" id="IPR002397">
    <property type="entry name" value="Cyt_P450_B"/>
</dbReference>
<keyword evidence="6 7" id="KW-0503">Monooxygenase</keyword>
<dbReference type="InterPro" id="IPR036396">
    <property type="entry name" value="Cyt_P450_sf"/>
</dbReference>